<keyword evidence="3" id="KW-1185">Reference proteome</keyword>
<comment type="caution">
    <text evidence="2">The sequence shown here is derived from an EMBL/GenBank/DDBJ whole genome shotgun (WGS) entry which is preliminary data.</text>
</comment>
<proteinExistence type="predicted"/>
<feature type="non-terminal residue" evidence="2">
    <location>
        <position position="1"/>
    </location>
</feature>
<protein>
    <submittedName>
        <fullName evidence="2">Uncharacterized protein</fullName>
    </submittedName>
</protein>
<sequence>KRGPRPVPLLMDAVCGERSDASREKDLESSETSVPRPSSALKQETCLVFDWDDTILPTLWLERIHALAGGGPLRPEVQRQLASLSSAAAQTLQLAASMGTVVIITNSAPGWVDQSCQIFMPQILQQIRSYQIFAKPLHAPLTFKISTFRRECKKFMNLISIGDGDAERAASLRLQAPERKGSFGEERQRVKSVKLIELPTCQQLIVQHEMLQVRLPDVTAFLGCLDLKSRFPSSSSPGKAAGPTLVHFGRPTGMLVSPTTPVRETQVVASPHRAVGGQLPPLSGPGKAGEAELSPSREKESGEASTVPTDRPLSSRAGELGLGAPIETENLGIQRGTPSNQSPPGIWKVQGVGSGRDGRTLFSAHKKRPVLASVGVGGRPPGSVWRDHVAAGKGSRLEGLTYTGQSF</sequence>
<accession>A0ABP0SSL7</accession>
<feature type="region of interest" description="Disordered" evidence="1">
    <location>
        <begin position="270"/>
        <end position="345"/>
    </location>
</feature>
<evidence type="ECO:0000313" key="2">
    <source>
        <dbReference type="EMBL" id="CAK9115244.1"/>
    </source>
</evidence>
<feature type="region of interest" description="Disordered" evidence="1">
    <location>
        <begin position="1"/>
        <end position="38"/>
    </location>
</feature>
<feature type="compositionally biased region" description="Basic and acidic residues" evidence="1">
    <location>
        <begin position="15"/>
        <end position="28"/>
    </location>
</feature>
<organism evidence="2 3">
    <name type="scientific">Durusdinium trenchii</name>
    <dbReference type="NCBI Taxonomy" id="1381693"/>
    <lineage>
        <taxon>Eukaryota</taxon>
        <taxon>Sar</taxon>
        <taxon>Alveolata</taxon>
        <taxon>Dinophyceae</taxon>
        <taxon>Suessiales</taxon>
        <taxon>Symbiodiniaceae</taxon>
        <taxon>Durusdinium</taxon>
    </lineage>
</organism>
<dbReference type="Proteomes" id="UP001642464">
    <property type="component" value="Unassembled WGS sequence"/>
</dbReference>
<dbReference type="EMBL" id="CAXAMM010044584">
    <property type="protein sequence ID" value="CAK9115244.1"/>
    <property type="molecule type" value="Genomic_DNA"/>
</dbReference>
<name>A0ABP0SSL7_9DINO</name>
<dbReference type="PANTHER" id="PTHR38899:SF1">
    <property type="entry name" value="PROTEIN KINASE"/>
    <property type="match status" value="1"/>
</dbReference>
<dbReference type="PANTHER" id="PTHR38899">
    <property type="entry name" value="DOMAIN OOKINETE PROTEIN, PUTATIVE-RELATED"/>
    <property type="match status" value="1"/>
</dbReference>
<evidence type="ECO:0000256" key="1">
    <source>
        <dbReference type="SAM" id="MobiDB-lite"/>
    </source>
</evidence>
<reference evidence="2 3" key="1">
    <citation type="submission" date="2024-02" db="EMBL/GenBank/DDBJ databases">
        <authorList>
            <person name="Chen Y."/>
            <person name="Shah S."/>
            <person name="Dougan E. K."/>
            <person name="Thang M."/>
            <person name="Chan C."/>
        </authorList>
    </citation>
    <scope>NUCLEOTIDE SEQUENCE [LARGE SCALE GENOMIC DNA]</scope>
</reference>
<gene>
    <name evidence="2" type="ORF">SCF082_LOCUS53352</name>
</gene>
<evidence type="ECO:0000313" key="3">
    <source>
        <dbReference type="Proteomes" id="UP001642464"/>
    </source>
</evidence>